<dbReference type="SUPFAM" id="SSF103088">
    <property type="entry name" value="OmpA-like"/>
    <property type="match status" value="1"/>
</dbReference>
<evidence type="ECO:0000256" key="1">
    <source>
        <dbReference type="ARBA" id="ARBA00004442"/>
    </source>
</evidence>
<dbReference type="InterPro" id="IPR008969">
    <property type="entry name" value="CarboxyPept-like_regulatory"/>
</dbReference>
<keyword evidence="7" id="KW-0449">Lipoprotein</keyword>
<dbReference type="Pfam" id="PF07676">
    <property type="entry name" value="PD40"/>
    <property type="match status" value="2"/>
</dbReference>
<dbReference type="EMBL" id="PYGC01000001">
    <property type="protein sequence ID" value="PSK85470.1"/>
    <property type="molecule type" value="Genomic_DNA"/>
</dbReference>
<dbReference type="Gene3D" id="2.60.40.1120">
    <property type="entry name" value="Carboxypeptidase-like, regulatory domain"/>
    <property type="match status" value="1"/>
</dbReference>
<evidence type="ECO:0000256" key="4">
    <source>
        <dbReference type="PROSITE-ProRule" id="PRU00339"/>
    </source>
</evidence>
<gene>
    <name evidence="7" type="ORF">CLV93_101426</name>
</gene>
<comment type="caution">
    <text evidence="7">The sequence shown here is derived from an EMBL/GenBank/DDBJ whole genome shotgun (WGS) entry which is preliminary data.</text>
</comment>
<evidence type="ECO:0000313" key="7">
    <source>
        <dbReference type="EMBL" id="PSK85470.1"/>
    </source>
</evidence>
<keyword evidence="3" id="KW-0998">Cell outer membrane</keyword>
<dbReference type="SUPFAM" id="SSF48452">
    <property type="entry name" value="TPR-like"/>
    <property type="match status" value="1"/>
</dbReference>
<evidence type="ECO:0000256" key="2">
    <source>
        <dbReference type="ARBA" id="ARBA00023136"/>
    </source>
</evidence>
<dbReference type="InterPro" id="IPR011990">
    <property type="entry name" value="TPR-like_helical_dom_sf"/>
</dbReference>
<evidence type="ECO:0000259" key="6">
    <source>
        <dbReference type="PROSITE" id="PS51123"/>
    </source>
</evidence>
<dbReference type="Gene3D" id="1.25.40.10">
    <property type="entry name" value="Tetratricopeptide repeat domain"/>
    <property type="match status" value="1"/>
</dbReference>
<dbReference type="InterPro" id="IPR011659">
    <property type="entry name" value="WD40"/>
</dbReference>
<feature type="domain" description="OmpA-like" evidence="6">
    <location>
        <begin position="512"/>
        <end position="657"/>
    </location>
</feature>
<dbReference type="OrthoDB" id="1488841at2"/>
<dbReference type="Pfam" id="PF00691">
    <property type="entry name" value="OmpA"/>
    <property type="match status" value="1"/>
</dbReference>
<evidence type="ECO:0000256" key="3">
    <source>
        <dbReference type="ARBA" id="ARBA00023237"/>
    </source>
</evidence>
<keyword evidence="2 5" id="KW-0472">Membrane</keyword>
<comment type="subcellular location">
    <subcellularLocation>
        <location evidence="1">Cell outer membrane</location>
    </subcellularLocation>
</comment>
<dbReference type="SMART" id="SM00028">
    <property type="entry name" value="TPR"/>
    <property type="match status" value="2"/>
</dbReference>
<sequence length="668" mass="74828">MKSKSSIFVLISVLMLTLVLGGCKASGKLSKSNKSYEIGEYYRSIEQYRKTYRKTKNRAVKAEIQFRIAEAYKYIGEYKRAATFYKTAIVRGYSDPIVFLHYADVLRADQEYDEAIANYQKYLKTSPGDQHALNGIASCDRTPKWLDNPTRFQIEDLKSLNSKASDYAGVYPGGHENQIVFTSSREGATGRRDSPITGQLYGDIFHSYYDKQKGRWEKPTLIDENLTVDTGDDEGAASFDSRGTTMYFTRCRYDKTKSMGAEIYTSSETGGTWSDPVRVELGGDSLLIAHPSLSADGRTLYFVSDMPGGFGGKDIWKAEGAPGAWGKPVNLGPAINTPGNEMFPFIRDNGELYFSSDFRVGMGGLDIFKAVKNDKGQWEVENMKSPINSPGDDFAIYFIPGEDRGLFTTNRKGTRGDDIFSFVLPPKIFEIDGNVVDKETGNRLKNATIRLIGTDGTMLRLNADNGKFKFRLNPETEYVVAAFKKGYLNAKANETTIGLKDSKTFDVSLALTPTDAPIRVDNIYFDFGKWDLLPASKNALDSLVQILVQNPTVTIELMAHTDCRGDAKFNFELSQKRAESVVNYLVANGISPARLVAKGYGETAPKTVNRKLAQKYNFLKRGEELTCDFINKLPTEEEQEICHQINRRTEFRVLSTDYREKFAPSPKE</sequence>
<accession>A0A2P8CKH6</accession>
<dbReference type="PRINTS" id="PR01021">
    <property type="entry name" value="OMPADOMAIN"/>
</dbReference>
<name>A0A2P8CKH6_9BACT</name>
<dbReference type="PROSITE" id="PS50005">
    <property type="entry name" value="TPR"/>
    <property type="match status" value="1"/>
</dbReference>
<dbReference type="InterPro" id="IPR050330">
    <property type="entry name" value="Bact_OuterMem_StrucFunc"/>
</dbReference>
<dbReference type="PANTHER" id="PTHR30329">
    <property type="entry name" value="STATOR ELEMENT OF FLAGELLAR MOTOR COMPLEX"/>
    <property type="match status" value="1"/>
</dbReference>
<evidence type="ECO:0000256" key="5">
    <source>
        <dbReference type="PROSITE-ProRule" id="PRU00473"/>
    </source>
</evidence>
<evidence type="ECO:0000313" key="8">
    <source>
        <dbReference type="Proteomes" id="UP000240621"/>
    </source>
</evidence>
<dbReference type="SUPFAM" id="SSF82171">
    <property type="entry name" value="DPP6 N-terminal domain-like"/>
    <property type="match status" value="1"/>
</dbReference>
<feature type="repeat" description="TPR" evidence="4">
    <location>
        <begin position="96"/>
        <end position="129"/>
    </location>
</feature>
<dbReference type="PROSITE" id="PS51257">
    <property type="entry name" value="PROKAR_LIPOPROTEIN"/>
    <property type="match status" value="1"/>
</dbReference>
<reference evidence="7 8" key="1">
    <citation type="submission" date="2018-03" db="EMBL/GenBank/DDBJ databases">
        <title>Genomic Encyclopedia of Archaeal and Bacterial Type Strains, Phase II (KMG-II): from individual species to whole genera.</title>
        <authorList>
            <person name="Goeker M."/>
        </authorList>
    </citation>
    <scope>NUCLEOTIDE SEQUENCE [LARGE SCALE GENOMIC DNA]</scope>
    <source>
        <strain evidence="7 8">DSM 27267</strain>
    </source>
</reference>
<proteinExistence type="predicted"/>
<dbReference type="InterPro" id="IPR006665">
    <property type="entry name" value="OmpA-like"/>
</dbReference>
<dbReference type="PROSITE" id="PS51123">
    <property type="entry name" value="OMPA_2"/>
    <property type="match status" value="1"/>
</dbReference>
<keyword evidence="4" id="KW-0802">TPR repeat</keyword>
<dbReference type="Gene3D" id="3.30.1330.60">
    <property type="entry name" value="OmpA-like domain"/>
    <property type="match status" value="1"/>
</dbReference>
<dbReference type="InterPro" id="IPR036737">
    <property type="entry name" value="OmpA-like_sf"/>
</dbReference>
<dbReference type="Proteomes" id="UP000240621">
    <property type="component" value="Unassembled WGS sequence"/>
</dbReference>
<dbReference type="PANTHER" id="PTHR30329:SF21">
    <property type="entry name" value="LIPOPROTEIN YIAD-RELATED"/>
    <property type="match status" value="1"/>
</dbReference>
<protein>
    <submittedName>
        <fullName evidence="7">Peptidoglycan-associated lipoprotein</fullName>
    </submittedName>
</protein>
<dbReference type="AlphaFoldDB" id="A0A2P8CKH6"/>
<dbReference type="CDD" id="cd07185">
    <property type="entry name" value="OmpA_C-like"/>
    <property type="match status" value="1"/>
</dbReference>
<dbReference type="SUPFAM" id="SSF49464">
    <property type="entry name" value="Carboxypeptidase regulatory domain-like"/>
    <property type="match status" value="1"/>
</dbReference>
<dbReference type="InterPro" id="IPR019734">
    <property type="entry name" value="TPR_rpt"/>
</dbReference>
<dbReference type="GO" id="GO:0009279">
    <property type="term" value="C:cell outer membrane"/>
    <property type="evidence" value="ECO:0007669"/>
    <property type="project" value="UniProtKB-SubCell"/>
</dbReference>
<organism evidence="7 8">
    <name type="scientific">Prolixibacter denitrificans</name>
    <dbReference type="NCBI Taxonomy" id="1541063"/>
    <lineage>
        <taxon>Bacteria</taxon>
        <taxon>Pseudomonadati</taxon>
        <taxon>Bacteroidota</taxon>
        <taxon>Bacteroidia</taxon>
        <taxon>Marinilabiliales</taxon>
        <taxon>Prolixibacteraceae</taxon>
        <taxon>Prolixibacter</taxon>
    </lineage>
</organism>
<dbReference type="InterPro" id="IPR006664">
    <property type="entry name" value="OMP_bac"/>
</dbReference>